<dbReference type="Proteomes" id="UP000572072">
    <property type="component" value="Unassembled WGS sequence"/>
</dbReference>
<dbReference type="AlphaFoldDB" id="A0A7Y4E070"/>
<evidence type="ECO:0000313" key="1">
    <source>
        <dbReference type="EMBL" id="NOH46765.1"/>
    </source>
</evidence>
<comment type="caution">
    <text evidence="1">The sequence shown here is derived from an EMBL/GenBank/DDBJ whole genome shotgun (WGS) entry which is preliminary data.</text>
</comment>
<sequence length="93" mass="10336">MNNSFCVLALYLPIRICKESIGICKTVGELNAQASQQHGWGDLRSLSRCSNDQIGQRVLTLSLSLVMPKSGFALYWSGAIPLRFNLFTHTKYG</sequence>
<name>A0A7Y4E070_9VIBR</name>
<dbReference type="EMBL" id="VTYN01000001">
    <property type="protein sequence ID" value="NOH46765.1"/>
    <property type="molecule type" value="Genomic_DNA"/>
</dbReference>
<evidence type="ECO:0000313" key="2">
    <source>
        <dbReference type="Proteomes" id="UP000572072"/>
    </source>
</evidence>
<protein>
    <submittedName>
        <fullName evidence="1">Uncharacterized protein</fullName>
    </submittedName>
</protein>
<organism evidence="1 2">
    <name type="scientific">Vibrio rotiferianus</name>
    <dbReference type="NCBI Taxonomy" id="190895"/>
    <lineage>
        <taxon>Bacteria</taxon>
        <taxon>Pseudomonadati</taxon>
        <taxon>Pseudomonadota</taxon>
        <taxon>Gammaproteobacteria</taxon>
        <taxon>Vibrionales</taxon>
        <taxon>Vibrionaceae</taxon>
        <taxon>Vibrio</taxon>
    </lineage>
</organism>
<proteinExistence type="predicted"/>
<accession>A0A7Y4E070</accession>
<reference evidence="1 2" key="1">
    <citation type="submission" date="2019-08" db="EMBL/GenBank/DDBJ databases">
        <title>Draft genome sequencing and comparative genomics of hatchery-associated Vibrios.</title>
        <authorList>
            <person name="Kehlet-Delgado H."/>
            <person name="Mueller R.S."/>
        </authorList>
    </citation>
    <scope>NUCLEOTIDE SEQUENCE [LARGE SCALE GENOMIC DNA]</scope>
    <source>
        <strain evidence="1 2">00-78-3</strain>
    </source>
</reference>
<gene>
    <name evidence="1" type="ORF">F0262_01640</name>
</gene>